<dbReference type="InterPro" id="IPR003960">
    <property type="entry name" value="ATPase_AAA_CS"/>
</dbReference>
<evidence type="ECO:0000259" key="6">
    <source>
        <dbReference type="Pfam" id="PF17862"/>
    </source>
</evidence>
<dbReference type="AlphaFoldDB" id="A0AAV1SPM1"/>
<feature type="domain" description="AAA ATPase AAA+ lid" evidence="6">
    <location>
        <begin position="129"/>
        <end position="174"/>
    </location>
</feature>
<evidence type="ECO:0000313" key="8">
    <source>
        <dbReference type="Proteomes" id="UP001314170"/>
    </source>
</evidence>
<keyword evidence="8" id="KW-1185">Reference proteome</keyword>
<sequence length="257" mass="28220">MEAGAELYSMYVGEGEALLRNTFQRARLAAPSIIFFDEADVVAAKRGGTSSNSTTVGERLLSTLLTEMDGLEQSKGILVLAATNRPSAIDAALMRPGRFDLVLYVPPPDLEARYEILCVHTRKMKISNDVDLRRIAEDSELFTGAELEGLCREAGIVALRENISATVVGDHHFQTVKESLKPALTRAEVERYSSFMKTRLMKSGTIESYPKHNTGCKRNLLDSMVPVKACALSLVLLAAAKYFLMFTKSARHDVSAT</sequence>
<feature type="domain" description="ATPase AAA-type core" evidence="5">
    <location>
        <begin position="4"/>
        <end position="106"/>
    </location>
</feature>
<dbReference type="PANTHER" id="PTHR23077:SF117">
    <property type="entry name" value="AAA+ ATPASE DOMAIN-CONTAINING PROTEIN"/>
    <property type="match status" value="1"/>
</dbReference>
<organism evidence="7 8">
    <name type="scientific">Dovyalis caffra</name>
    <dbReference type="NCBI Taxonomy" id="77055"/>
    <lineage>
        <taxon>Eukaryota</taxon>
        <taxon>Viridiplantae</taxon>
        <taxon>Streptophyta</taxon>
        <taxon>Embryophyta</taxon>
        <taxon>Tracheophyta</taxon>
        <taxon>Spermatophyta</taxon>
        <taxon>Magnoliopsida</taxon>
        <taxon>eudicotyledons</taxon>
        <taxon>Gunneridae</taxon>
        <taxon>Pentapetalae</taxon>
        <taxon>rosids</taxon>
        <taxon>fabids</taxon>
        <taxon>Malpighiales</taxon>
        <taxon>Salicaceae</taxon>
        <taxon>Flacourtieae</taxon>
        <taxon>Dovyalis</taxon>
    </lineage>
</organism>
<dbReference type="Gene3D" id="1.10.8.60">
    <property type="match status" value="1"/>
</dbReference>
<proteinExistence type="inferred from homology"/>
<evidence type="ECO:0000256" key="1">
    <source>
        <dbReference type="ARBA" id="ARBA00006914"/>
    </source>
</evidence>
<gene>
    <name evidence="7" type="ORF">DCAF_LOCUS26193</name>
</gene>
<dbReference type="PANTHER" id="PTHR23077">
    <property type="entry name" value="AAA-FAMILY ATPASE"/>
    <property type="match status" value="1"/>
</dbReference>
<dbReference type="EMBL" id="CAWUPB010001197">
    <property type="protein sequence ID" value="CAK7355930.1"/>
    <property type="molecule type" value="Genomic_DNA"/>
</dbReference>
<evidence type="ECO:0000256" key="4">
    <source>
        <dbReference type="RuleBase" id="RU003651"/>
    </source>
</evidence>
<evidence type="ECO:0000256" key="3">
    <source>
        <dbReference type="ARBA" id="ARBA00022840"/>
    </source>
</evidence>
<dbReference type="GO" id="GO:0016887">
    <property type="term" value="F:ATP hydrolysis activity"/>
    <property type="evidence" value="ECO:0007669"/>
    <property type="project" value="InterPro"/>
</dbReference>
<dbReference type="FunFam" id="1.10.8.60:FF:000038">
    <property type="entry name" value="spermatogenesis-associated protein 5-like protein 1"/>
    <property type="match status" value="1"/>
</dbReference>
<accession>A0AAV1SPM1</accession>
<comment type="similarity">
    <text evidence="1 4">Belongs to the AAA ATPase family.</text>
</comment>
<evidence type="ECO:0000313" key="7">
    <source>
        <dbReference type="EMBL" id="CAK7355930.1"/>
    </source>
</evidence>
<dbReference type="Pfam" id="PF17862">
    <property type="entry name" value="AAA_lid_3"/>
    <property type="match status" value="1"/>
</dbReference>
<comment type="caution">
    <text evidence="7">The sequence shown here is derived from an EMBL/GenBank/DDBJ whole genome shotgun (WGS) entry which is preliminary data.</text>
</comment>
<name>A0AAV1SPM1_9ROSI</name>
<dbReference type="InterPro" id="IPR050168">
    <property type="entry name" value="AAA_ATPase_domain"/>
</dbReference>
<keyword evidence="2 4" id="KW-0547">Nucleotide-binding</keyword>
<dbReference type="PROSITE" id="PS00674">
    <property type="entry name" value="AAA"/>
    <property type="match status" value="1"/>
</dbReference>
<reference evidence="7 8" key="1">
    <citation type="submission" date="2024-01" db="EMBL/GenBank/DDBJ databases">
        <authorList>
            <person name="Waweru B."/>
        </authorList>
    </citation>
    <scope>NUCLEOTIDE SEQUENCE [LARGE SCALE GENOMIC DNA]</scope>
</reference>
<dbReference type="Gene3D" id="3.40.50.300">
    <property type="entry name" value="P-loop containing nucleotide triphosphate hydrolases"/>
    <property type="match status" value="1"/>
</dbReference>
<dbReference type="SUPFAM" id="SSF52540">
    <property type="entry name" value="P-loop containing nucleoside triphosphate hydrolases"/>
    <property type="match status" value="1"/>
</dbReference>
<keyword evidence="3 4" id="KW-0067">ATP-binding</keyword>
<evidence type="ECO:0000256" key="2">
    <source>
        <dbReference type="ARBA" id="ARBA00022741"/>
    </source>
</evidence>
<dbReference type="Pfam" id="PF00004">
    <property type="entry name" value="AAA"/>
    <property type="match status" value="1"/>
</dbReference>
<dbReference type="GO" id="GO:0005524">
    <property type="term" value="F:ATP binding"/>
    <property type="evidence" value="ECO:0007669"/>
    <property type="project" value="UniProtKB-KW"/>
</dbReference>
<dbReference type="InterPro" id="IPR041569">
    <property type="entry name" value="AAA_lid_3"/>
</dbReference>
<protein>
    <submittedName>
        <fullName evidence="7">Uncharacterized protein</fullName>
    </submittedName>
</protein>
<dbReference type="Proteomes" id="UP001314170">
    <property type="component" value="Unassembled WGS sequence"/>
</dbReference>
<dbReference type="InterPro" id="IPR003959">
    <property type="entry name" value="ATPase_AAA_core"/>
</dbReference>
<evidence type="ECO:0000259" key="5">
    <source>
        <dbReference type="Pfam" id="PF00004"/>
    </source>
</evidence>
<dbReference type="InterPro" id="IPR027417">
    <property type="entry name" value="P-loop_NTPase"/>
</dbReference>